<organism evidence="3 4">
    <name type="scientific">Castilleja foliolosa</name>
    <dbReference type="NCBI Taxonomy" id="1961234"/>
    <lineage>
        <taxon>Eukaryota</taxon>
        <taxon>Viridiplantae</taxon>
        <taxon>Streptophyta</taxon>
        <taxon>Embryophyta</taxon>
        <taxon>Tracheophyta</taxon>
        <taxon>Spermatophyta</taxon>
        <taxon>Magnoliopsida</taxon>
        <taxon>eudicotyledons</taxon>
        <taxon>Gunneridae</taxon>
        <taxon>Pentapetalae</taxon>
        <taxon>asterids</taxon>
        <taxon>lamiids</taxon>
        <taxon>Lamiales</taxon>
        <taxon>Orobanchaceae</taxon>
        <taxon>Pedicularideae</taxon>
        <taxon>Castillejinae</taxon>
        <taxon>Castilleja</taxon>
    </lineage>
</organism>
<protein>
    <submittedName>
        <fullName evidence="3">Uncharacterized protein</fullName>
    </submittedName>
</protein>
<dbReference type="InterPro" id="IPR023213">
    <property type="entry name" value="CAT-like_dom_sf"/>
</dbReference>
<dbReference type="AlphaFoldDB" id="A0ABD3BKW0"/>
<evidence type="ECO:0000256" key="2">
    <source>
        <dbReference type="ARBA" id="ARBA00023315"/>
    </source>
</evidence>
<dbReference type="Pfam" id="PF02458">
    <property type="entry name" value="Transferase"/>
    <property type="match status" value="1"/>
</dbReference>
<dbReference type="GO" id="GO:0016747">
    <property type="term" value="F:acyltransferase activity, transferring groups other than amino-acyl groups"/>
    <property type="evidence" value="ECO:0007669"/>
    <property type="project" value="UniProtKB-ARBA"/>
</dbReference>
<accession>A0ABD3BKW0</accession>
<comment type="caution">
    <text evidence="3">The sequence shown here is derived from an EMBL/GenBank/DDBJ whole genome shotgun (WGS) entry which is preliminary data.</text>
</comment>
<dbReference type="SUPFAM" id="SSF52777">
    <property type="entry name" value="CoA-dependent acyltransferases"/>
    <property type="match status" value="1"/>
</dbReference>
<dbReference type="InterPro" id="IPR051504">
    <property type="entry name" value="Plant_metabolite_acyltrans"/>
</dbReference>
<gene>
    <name evidence="3" type="ORF">CASFOL_038404</name>
</gene>
<proteinExistence type="predicted"/>
<keyword evidence="2" id="KW-0012">Acyltransferase</keyword>
<keyword evidence="1" id="KW-0808">Transferase</keyword>
<name>A0ABD3BKW0_9LAMI</name>
<evidence type="ECO:0000313" key="4">
    <source>
        <dbReference type="Proteomes" id="UP001632038"/>
    </source>
</evidence>
<evidence type="ECO:0000256" key="1">
    <source>
        <dbReference type="ARBA" id="ARBA00022679"/>
    </source>
</evidence>
<evidence type="ECO:0000313" key="3">
    <source>
        <dbReference type="EMBL" id="KAL3618083.1"/>
    </source>
</evidence>
<reference evidence="4" key="1">
    <citation type="journal article" date="2024" name="IScience">
        <title>Strigolactones Initiate the Formation of Haustorium-like Structures in Castilleja.</title>
        <authorList>
            <person name="Buerger M."/>
            <person name="Peterson D."/>
            <person name="Chory J."/>
        </authorList>
    </citation>
    <scope>NUCLEOTIDE SEQUENCE [LARGE SCALE GENOMIC DNA]</scope>
</reference>
<dbReference type="PANTHER" id="PTHR31625">
    <property type="match status" value="1"/>
</dbReference>
<sequence>MECWRDVTTRPSHSASFLPAVSLQKRMLKATFILSEPGIQKLKNLAIAENSKKREIVHVSSFVVACAHLWTCLAKSAATAGEEVDDDEPEYFMFTVNCRGRLNPPLPDNYFGNCIAMVMTELTHGKLRGEEGFLAAAEAISGTIEKTVGNGRGTIDGSPKLYLNVYDRLGEMVGKRILTVVGSSGFDFYGIEFGWGRPIKFEASHGDNEMQIAWFSNSREYRGGVEVGVSMPKVKMDAFAASFKQGLTQETEKLWCKM</sequence>
<keyword evidence="4" id="KW-1185">Reference proteome</keyword>
<dbReference type="Proteomes" id="UP001632038">
    <property type="component" value="Unassembled WGS sequence"/>
</dbReference>
<dbReference type="Gene3D" id="3.30.559.10">
    <property type="entry name" value="Chloramphenicol acetyltransferase-like domain"/>
    <property type="match status" value="1"/>
</dbReference>
<dbReference type="EMBL" id="JAVIJP010000081">
    <property type="protein sequence ID" value="KAL3618083.1"/>
    <property type="molecule type" value="Genomic_DNA"/>
</dbReference>